<sequence length="87" mass="9626">MPLKASEMLQHMKEKPKMDFSAVVVAPMPGAIKTVSATPGQMVTEGQELCVIEAMKMQNSLLAGKTGKVCVNFYFTCSFLLHEIYIR</sequence>
<name>A0A183DIC5_9BILA</name>
<dbReference type="SUPFAM" id="SSF51230">
    <property type="entry name" value="Single hybrid motif"/>
    <property type="match status" value="1"/>
</dbReference>
<dbReference type="GO" id="GO:0004658">
    <property type="term" value="F:propionyl-CoA carboxylase activity"/>
    <property type="evidence" value="ECO:0007669"/>
    <property type="project" value="TreeGrafter"/>
</dbReference>
<keyword evidence="1" id="KW-0092">Biotin</keyword>
<dbReference type="AlphaFoldDB" id="A0A183DIC5"/>
<dbReference type="Pfam" id="PF00364">
    <property type="entry name" value="Biotin_lipoyl"/>
    <property type="match status" value="1"/>
</dbReference>
<accession>A0A183DIC5</accession>
<dbReference type="InterPro" id="IPR011053">
    <property type="entry name" value="Single_hybrid_motif"/>
</dbReference>
<proteinExistence type="predicted"/>
<dbReference type="Gene3D" id="2.40.50.100">
    <property type="match status" value="1"/>
</dbReference>
<evidence type="ECO:0000313" key="3">
    <source>
        <dbReference type="EMBL" id="VDK62847.1"/>
    </source>
</evidence>
<dbReference type="GO" id="GO:0005739">
    <property type="term" value="C:mitochondrion"/>
    <property type="evidence" value="ECO:0007669"/>
    <property type="project" value="TreeGrafter"/>
</dbReference>
<evidence type="ECO:0000259" key="2">
    <source>
        <dbReference type="Pfam" id="PF00364"/>
    </source>
</evidence>
<reference evidence="3 4" key="2">
    <citation type="submission" date="2018-11" db="EMBL/GenBank/DDBJ databases">
        <authorList>
            <consortium name="Pathogen Informatics"/>
        </authorList>
    </citation>
    <scope>NUCLEOTIDE SEQUENCE [LARGE SCALE GENOMIC DNA]</scope>
</reference>
<dbReference type="CDD" id="cd06850">
    <property type="entry name" value="biotinyl_domain"/>
    <property type="match status" value="1"/>
</dbReference>
<evidence type="ECO:0000313" key="5">
    <source>
        <dbReference type="WBParaSite" id="GPUH_0000847501-mRNA-1"/>
    </source>
</evidence>
<dbReference type="InterPro" id="IPR050856">
    <property type="entry name" value="Biotin_carboxylase_complex"/>
</dbReference>
<organism evidence="5">
    <name type="scientific">Gongylonema pulchrum</name>
    <dbReference type="NCBI Taxonomy" id="637853"/>
    <lineage>
        <taxon>Eukaryota</taxon>
        <taxon>Metazoa</taxon>
        <taxon>Ecdysozoa</taxon>
        <taxon>Nematoda</taxon>
        <taxon>Chromadorea</taxon>
        <taxon>Rhabditida</taxon>
        <taxon>Spirurina</taxon>
        <taxon>Spiruromorpha</taxon>
        <taxon>Spiruroidea</taxon>
        <taxon>Gongylonematidae</taxon>
        <taxon>Gongylonema</taxon>
    </lineage>
</organism>
<dbReference type="WBParaSite" id="GPUH_0000847501-mRNA-1">
    <property type="protein sequence ID" value="GPUH_0000847501-mRNA-1"/>
    <property type="gene ID" value="GPUH_0000847501"/>
</dbReference>
<gene>
    <name evidence="3" type="ORF">GPUH_LOCUS8466</name>
</gene>
<evidence type="ECO:0000313" key="4">
    <source>
        <dbReference type="Proteomes" id="UP000271098"/>
    </source>
</evidence>
<keyword evidence="4" id="KW-1185">Reference proteome</keyword>
<protein>
    <submittedName>
        <fullName evidence="5">Lipoyl-binding domain-containing protein</fullName>
    </submittedName>
</protein>
<dbReference type="PROSITE" id="PS00188">
    <property type="entry name" value="BIOTIN"/>
    <property type="match status" value="1"/>
</dbReference>
<feature type="domain" description="Lipoyl-binding" evidence="2">
    <location>
        <begin position="24"/>
        <end position="69"/>
    </location>
</feature>
<evidence type="ECO:0000256" key="1">
    <source>
        <dbReference type="ARBA" id="ARBA00023267"/>
    </source>
</evidence>
<dbReference type="PANTHER" id="PTHR18866">
    <property type="entry name" value="CARBOXYLASE:PYRUVATE/ACETYL-COA/PROPIONYL-COA CARBOXYLASE"/>
    <property type="match status" value="1"/>
</dbReference>
<dbReference type="Proteomes" id="UP000271098">
    <property type="component" value="Unassembled WGS sequence"/>
</dbReference>
<dbReference type="InterPro" id="IPR000089">
    <property type="entry name" value="Biotin_lipoyl"/>
</dbReference>
<dbReference type="InterPro" id="IPR001882">
    <property type="entry name" value="Biotin_BS"/>
</dbReference>
<reference evidence="5" key="1">
    <citation type="submission" date="2016-06" db="UniProtKB">
        <authorList>
            <consortium name="WormBaseParasite"/>
        </authorList>
    </citation>
    <scope>IDENTIFICATION</scope>
</reference>
<dbReference type="PANTHER" id="PTHR18866:SF33">
    <property type="entry name" value="METHYLCROTONOYL-COA CARBOXYLASE SUBUNIT ALPHA, MITOCHONDRIAL-RELATED"/>
    <property type="match status" value="1"/>
</dbReference>
<dbReference type="OrthoDB" id="196847at2759"/>
<dbReference type="EMBL" id="UYRT01024810">
    <property type="protein sequence ID" value="VDK62847.1"/>
    <property type="molecule type" value="Genomic_DNA"/>
</dbReference>